<dbReference type="InterPro" id="IPR003819">
    <property type="entry name" value="TauD/TfdA-like"/>
</dbReference>
<dbReference type="SUPFAM" id="SSF51197">
    <property type="entry name" value="Clavaminate synthase-like"/>
    <property type="match status" value="1"/>
</dbReference>
<evidence type="ECO:0000313" key="3">
    <source>
        <dbReference type="EMBL" id="OCL06212.1"/>
    </source>
</evidence>
<dbReference type="PANTHER" id="PTHR10696:SF54">
    <property type="entry name" value="FAMILY OXIDOREDUCTASE, PUTATIVE (AFU_ORTHOLOGUE AFUA_4G13850)-RELATED"/>
    <property type="match status" value="1"/>
</dbReference>
<dbReference type="Gene3D" id="3.60.130.10">
    <property type="entry name" value="Clavaminate synthase-like"/>
    <property type="match status" value="1"/>
</dbReference>
<name>A0A8E2JR04_9PEZI</name>
<proteinExistence type="predicted"/>
<dbReference type="GO" id="GO:0016491">
    <property type="term" value="F:oxidoreductase activity"/>
    <property type="evidence" value="ECO:0007669"/>
    <property type="project" value="UniProtKB-KW"/>
</dbReference>
<dbReference type="Pfam" id="PF02668">
    <property type="entry name" value="TauD"/>
    <property type="match status" value="1"/>
</dbReference>
<sequence length="368" mass="41965">MYQPNLVNFVTNRAERLSREASEPEPPEFRWPKVHSSLALVAAVEEAQTVTLSASHLQEIHHACLAYHDSGARLDAICKETFPLPLLQERLAEKRLELHKGCGLVVVRGIDPSRYSHRENIIIFAGLSSYLSERRGRQTKTEYLVHLKDLTRNKSKVYSSPYCNDALPFHTDYGDVVAMFVLKAASKGGAGIFAPVLSVYNILVSTCPDLLPILCRPDWPFYDRPPNNNVYHERPIMYMDGSGPEMIFSRGSLMDSPRSKRPPGIKALTDIQAEALDAVHFAATDAGFKLNYETGDMIYFNNRKILHGRENFDDREDISEGRHILRLWLQDYEMAGPPLKPLSAYWERIFNTVDEAKEELRWPLEPRH</sequence>
<reference evidence="3 4" key="1">
    <citation type="journal article" date="2016" name="Nat. Commun.">
        <title>Ectomycorrhizal ecology is imprinted in the genome of the dominant symbiotic fungus Cenococcum geophilum.</title>
        <authorList>
            <consortium name="DOE Joint Genome Institute"/>
            <person name="Peter M."/>
            <person name="Kohler A."/>
            <person name="Ohm R.A."/>
            <person name="Kuo A."/>
            <person name="Krutzmann J."/>
            <person name="Morin E."/>
            <person name="Arend M."/>
            <person name="Barry K.W."/>
            <person name="Binder M."/>
            <person name="Choi C."/>
            <person name="Clum A."/>
            <person name="Copeland A."/>
            <person name="Grisel N."/>
            <person name="Haridas S."/>
            <person name="Kipfer T."/>
            <person name="LaButti K."/>
            <person name="Lindquist E."/>
            <person name="Lipzen A."/>
            <person name="Maire R."/>
            <person name="Meier B."/>
            <person name="Mihaltcheva S."/>
            <person name="Molinier V."/>
            <person name="Murat C."/>
            <person name="Poggeler S."/>
            <person name="Quandt C.A."/>
            <person name="Sperisen C."/>
            <person name="Tritt A."/>
            <person name="Tisserant E."/>
            <person name="Crous P.W."/>
            <person name="Henrissat B."/>
            <person name="Nehls U."/>
            <person name="Egli S."/>
            <person name="Spatafora J.W."/>
            <person name="Grigoriev I.V."/>
            <person name="Martin F.M."/>
        </authorList>
    </citation>
    <scope>NUCLEOTIDE SEQUENCE [LARGE SCALE GENOMIC DNA]</scope>
    <source>
        <strain evidence="3 4">CBS 207.34</strain>
    </source>
</reference>
<protein>
    <submittedName>
        <fullName evidence="3">Clavaminate synthase-like protein</fullName>
    </submittedName>
</protein>
<evidence type="ECO:0000313" key="4">
    <source>
        <dbReference type="Proteomes" id="UP000250140"/>
    </source>
</evidence>
<dbReference type="Proteomes" id="UP000250140">
    <property type="component" value="Unassembled WGS sequence"/>
</dbReference>
<dbReference type="PANTHER" id="PTHR10696">
    <property type="entry name" value="GAMMA-BUTYROBETAINE HYDROXYLASE-RELATED"/>
    <property type="match status" value="1"/>
</dbReference>
<feature type="domain" description="TauD/TfdA-like" evidence="2">
    <location>
        <begin position="77"/>
        <end position="328"/>
    </location>
</feature>
<dbReference type="AlphaFoldDB" id="A0A8E2JR04"/>
<dbReference type="InterPro" id="IPR042098">
    <property type="entry name" value="TauD-like_sf"/>
</dbReference>
<dbReference type="EMBL" id="KV750108">
    <property type="protein sequence ID" value="OCL06212.1"/>
    <property type="molecule type" value="Genomic_DNA"/>
</dbReference>
<accession>A0A8E2JR04</accession>
<keyword evidence="1" id="KW-0560">Oxidoreductase</keyword>
<dbReference type="InterPro" id="IPR050411">
    <property type="entry name" value="AlphaKG_dependent_hydroxylases"/>
</dbReference>
<dbReference type="OrthoDB" id="272271at2759"/>
<keyword evidence="4" id="KW-1185">Reference proteome</keyword>
<gene>
    <name evidence="3" type="ORF">AOQ84DRAFT_390329</name>
</gene>
<evidence type="ECO:0000259" key="2">
    <source>
        <dbReference type="Pfam" id="PF02668"/>
    </source>
</evidence>
<organism evidence="3 4">
    <name type="scientific">Glonium stellatum</name>
    <dbReference type="NCBI Taxonomy" id="574774"/>
    <lineage>
        <taxon>Eukaryota</taxon>
        <taxon>Fungi</taxon>
        <taxon>Dikarya</taxon>
        <taxon>Ascomycota</taxon>
        <taxon>Pezizomycotina</taxon>
        <taxon>Dothideomycetes</taxon>
        <taxon>Pleosporomycetidae</taxon>
        <taxon>Gloniales</taxon>
        <taxon>Gloniaceae</taxon>
        <taxon>Glonium</taxon>
    </lineage>
</organism>
<evidence type="ECO:0000256" key="1">
    <source>
        <dbReference type="ARBA" id="ARBA00023002"/>
    </source>
</evidence>